<gene>
    <name evidence="1" type="ORF">FYJ43_03745</name>
</gene>
<organism evidence="1 2">
    <name type="scientific">Cutibacterium porci</name>
    <dbReference type="NCBI Taxonomy" id="2605781"/>
    <lineage>
        <taxon>Bacteria</taxon>
        <taxon>Bacillati</taxon>
        <taxon>Actinomycetota</taxon>
        <taxon>Actinomycetes</taxon>
        <taxon>Propionibacteriales</taxon>
        <taxon>Propionibacteriaceae</taxon>
        <taxon>Cutibacterium</taxon>
    </lineage>
</organism>
<dbReference type="Gene3D" id="1.10.10.10">
    <property type="entry name" value="Winged helix-like DNA-binding domain superfamily/Winged helix DNA-binding domain"/>
    <property type="match status" value="1"/>
</dbReference>
<dbReference type="Pfam" id="PF02082">
    <property type="entry name" value="Rrf2"/>
    <property type="match status" value="1"/>
</dbReference>
<protein>
    <submittedName>
        <fullName evidence="1">Rrf2 family transcriptional regulator</fullName>
    </submittedName>
</protein>
<dbReference type="EMBL" id="VUMG01000001">
    <property type="protein sequence ID" value="MSS45176.1"/>
    <property type="molecule type" value="Genomic_DNA"/>
</dbReference>
<dbReference type="GO" id="GO:0005829">
    <property type="term" value="C:cytosol"/>
    <property type="evidence" value="ECO:0007669"/>
    <property type="project" value="TreeGrafter"/>
</dbReference>
<dbReference type="PANTHER" id="PTHR33221">
    <property type="entry name" value="WINGED HELIX-TURN-HELIX TRANSCRIPTIONAL REGULATOR, RRF2 FAMILY"/>
    <property type="match status" value="1"/>
</dbReference>
<keyword evidence="2" id="KW-1185">Reference proteome</keyword>
<dbReference type="InterPro" id="IPR036390">
    <property type="entry name" value="WH_DNA-bd_sf"/>
</dbReference>
<evidence type="ECO:0000313" key="1">
    <source>
        <dbReference type="EMBL" id="MSS45176.1"/>
    </source>
</evidence>
<dbReference type="InterPro" id="IPR030489">
    <property type="entry name" value="TR_Rrf2-type_CS"/>
</dbReference>
<name>A0A7K0J5F8_9ACTN</name>
<dbReference type="GO" id="GO:0003700">
    <property type="term" value="F:DNA-binding transcription factor activity"/>
    <property type="evidence" value="ECO:0007669"/>
    <property type="project" value="TreeGrafter"/>
</dbReference>
<dbReference type="PANTHER" id="PTHR33221:SF13">
    <property type="entry name" value="TRANSCRIPTIONAL REGULATOR-RELATED"/>
    <property type="match status" value="1"/>
</dbReference>
<dbReference type="AlphaFoldDB" id="A0A7K0J5F8"/>
<dbReference type="NCBIfam" id="TIGR00738">
    <property type="entry name" value="rrf2_super"/>
    <property type="match status" value="1"/>
</dbReference>
<proteinExistence type="predicted"/>
<evidence type="ECO:0000313" key="2">
    <source>
        <dbReference type="Proteomes" id="UP000466104"/>
    </source>
</evidence>
<dbReference type="Proteomes" id="UP000466104">
    <property type="component" value="Unassembled WGS sequence"/>
</dbReference>
<comment type="caution">
    <text evidence="1">The sequence shown here is derived from an EMBL/GenBank/DDBJ whole genome shotgun (WGS) entry which is preliminary data.</text>
</comment>
<dbReference type="SUPFAM" id="SSF46785">
    <property type="entry name" value="Winged helix' DNA-binding domain"/>
    <property type="match status" value="1"/>
</dbReference>
<sequence>MTMSAGVEWGVHVCLLLAQANGGLVRRRAIADHFGLPEAYLAKQLTKLVAAGVLDAVPGPAGGYRLASDPKRITLLNIVEAIEGTRSSFVCTEIRRQGTGAADPSECVADCTVKSAMLAADNAWRQALRAQTVNDLSSRLSDSVRRRYASTARR</sequence>
<dbReference type="RefSeq" id="WP_154561945.1">
    <property type="nucleotide sequence ID" value="NZ_VUMG01000001.1"/>
</dbReference>
<dbReference type="PROSITE" id="PS01332">
    <property type="entry name" value="HTH_RRF2_1"/>
    <property type="match status" value="1"/>
</dbReference>
<reference evidence="1 2" key="1">
    <citation type="submission" date="2019-08" db="EMBL/GenBank/DDBJ databases">
        <title>In-depth cultivation of the pig gut microbiome towards novel bacterial diversity and tailored functional studies.</title>
        <authorList>
            <person name="Wylensek D."/>
            <person name="Hitch T.C.A."/>
            <person name="Clavel T."/>
        </authorList>
    </citation>
    <scope>NUCLEOTIDE SEQUENCE [LARGE SCALE GENOMIC DNA]</scope>
    <source>
        <strain evidence="1 2">WCA-380-WT-3A</strain>
    </source>
</reference>
<dbReference type="InterPro" id="IPR000944">
    <property type="entry name" value="Tscrpt_reg_Rrf2"/>
</dbReference>
<dbReference type="PROSITE" id="PS51197">
    <property type="entry name" value="HTH_RRF2_2"/>
    <property type="match status" value="1"/>
</dbReference>
<accession>A0A7K0J5F8</accession>
<dbReference type="InterPro" id="IPR036388">
    <property type="entry name" value="WH-like_DNA-bd_sf"/>
</dbReference>